<gene>
    <name evidence="1" type="ORF">SAMN06265219_109174</name>
</gene>
<accession>A0A521DWK8</accession>
<dbReference type="AlphaFoldDB" id="A0A521DWK8"/>
<protein>
    <submittedName>
        <fullName evidence="1">Uncharacterized protein</fullName>
    </submittedName>
</protein>
<dbReference type="EMBL" id="FXTP01000009">
    <property type="protein sequence ID" value="SMO76087.1"/>
    <property type="molecule type" value="Genomic_DNA"/>
</dbReference>
<evidence type="ECO:0000313" key="2">
    <source>
        <dbReference type="Proteomes" id="UP000317557"/>
    </source>
</evidence>
<name>A0A521DWK8_9BACT</name>
<reference evidence="1 2" key="1">
    <citation type="submission" date="2017-05" db="EMBL/GenBank/DDBJ databases">
        <authorList>
            <person name="Varghese N."/>
            <person name="Submissions S."/>
        </authorList>
    </citation>
    <scope>NUCLEOTIDE SEQUENCE [LARGE SCALE GENOMIC DNA]</scope>
    <source>
        <strain evidence="1 2">DSM 21985</strain>
    </source>
</reference>
<proteinExistence type="predicted"/>
<sequence length="52" mass="5961">MPGGIFYSLWQVLNLHFSFRKDQIAEIIELFTSFRCSAAECPIEALPHSMSK</sequence>
<evidence type="ECO:0000313" key="1">
    <source>
        <dbReference type="EMBL" id="SMO76087.1"/>
    </source>
</evidence>
<organism evidence="1 2">
    <name type="scientific">Gracilimonas mengyeensis</name>
    <dbReference type="NCBI Taxonomy" id="1302730"/>
    <lineage>
        <taxon>Bacteria</taxon>
        <taxon>Pseudomonadati</taxon>
        <taxon>Balneolota</taxon>
        <taxon>Balneolia</taxon>
        <taxon>Balneolales</taxon>
        <taxon>Balneolaceae</taxon>
        <taxon>Gracilimonas</taxon>
    </lineage>
</organism>
<dbReference type="Proteomes" id="UP000317557">
    <property type="component" value="Unassembled WGS sequence"/>
</dbReference>
<keyword evidence="2" id="KW-1185">Reference proteome</keyword>